<organism evidence="2 3">
    <name type="scientific">Geomesophilobacter sediminis</name>
    <dbReference type="NCBI Taxonomy" id="2798584"/>
    <lineage>
        <taxon>Bacteria</taxon>
        <taxon>Pseudomonadati</taxon>
        <taxon>Thermodesulfobacteriota</taxon>
        <taxon>Desulfuromonadia</taxon>
        <taxon>Geobacterales</taxon>
        <taxon>Geobacteraceae</taxon>
        <taxon>Geomesophilobacter</taxon>
    </lineage>
</organism>
<dbReference type="InterPro" id="IPR043519">
    <property type="entry name" value="NT_sf"/>
</dbReference>
<dbReference type="RefSeq" id="WP_199385719.1">
    <property type="nucleotide sequence ID" value="NZ_JAEMHM010000017.1"/>
</dbReference>
<keyword evidence="3" id="KW-1185">Reference proteome</keyword>
<feature type="domain" description="Polymerase nucleotidyl transferase" evidence="1">
    <location>
        <begin position="16"/>
        <end position="95"/>
    </location>
</feature>
<dbReference type="Proteomes" id="UP000636888">
    <property type="component" value="Unassembled WGS sequence"/>
</dbReference>
<evidence type="ECO:0000313" key="2">
    <source>
        <dbReference type="EMBL" id="MBJ6726809.1"/>
    </source>
</evidence>
<sequence>MPTLDLRPKWLETVRYLAARYTPDAEVFAYGSRVNGTAHDGSDLDLCVRNPDDPDRPVYGVDALREAFSESNLPILVDLLDWAILPESFRREILKSDTFLIQPDGSKDRCSP</sequence>
<proteinExistence type="predicted"/>
<comment type="caution">
    <text evidence="2">The sequence shown here is derived from an EMBL/GenBank/DDBJ whole genome shotgun (WGS) entry which is preliminary data.</text>
</comment>
<dbReference type="AlphaFoldDB" id="A0A8J7SC42"/>
<evidence type="ECO:0000259" key="1">
    <source>
        <dbReference type="Pfam" id="PF01909"/>
    </source>
</evidence>
<dbReference type="InterPro" id="IPR002934">
    <property type="entry name" value="Polymerase_NTP_transf_dom"/>
</dbReference>
<dbReference type="Gene3D" id="3.30.460.10">
    <property type="entry name" value="Beta Polymerase, domain 2"/>
    <property type="match status" value="1"/>
</dbReference>
<name>A0A8J7SC42_9BACT</name>
<protein>
    <submittedName>
        <fullName evidence="2">Nucleotidyltransferase domain-containing protein</fullName>
    </submittedName>
</protein>
<reference evidence="2" key="1">
    <citation type="submission" date="2020-12" db="EMBL/GenBank/DDBJ databases">
        <title>Geomonas sp. Red875, isolated from river sediment.</title>
        <authorList>
            <person name="Xu Z."/>
            <person name="Zhang Z."/>
            <person name="Masuda Y."/>
            <person name="Itoh H."/>
            <person name="Senoo K."/>
        </authorList>
    </citation>
    <scope>NUCLEOTIDE SEQUENCE</scope>
    <source>
        <strain evidence="2">Red875</strain>
    </source>
</reference>
<dbReference type="Pfam" id="PF01909">
    <property type="entry name" value="NTP_transf_2"/>
    <property type="match status" value="1"/>
</dbReference>
<accession>A0A8J7SC42</accession>
<dbReference type="SUPFAM" id="SSF81301">
    <property type="entry name" value="Nucleotidyltransferase"/>
    <property type="match status" value="1"/>
</dbReference>
<dbReference type="EMBL" id="JAEMHM010000017">
    <property type="protein sequence ID" value="MBJ6726809.1"/>
    <property type="molecule type" value="Genomic_DNA"/>
</dbReference>
<gene>
    <name evidence="2" type="ORF">JFN93_19035</name>
</gene>
<evidence type="ECO:0000313" key="3">
    <source>
        <dbReference type="Proteomes" id="UP000636888"/>
    </source>
</evidence>
<dbReference type="GO" id="GO:0016779">
    <property type="term" value="F:nucleotidyltransferase activity"/>
    <property type="evidence" value="ECO:0007669"/>
    <property type="project" value="InterPro"/>
</dbReference>